<protein>
    <recommendedName>
        <fullName evidence="4 5">Large ribosomal subunit protein uL13</fullName>
    </recommendedName>
</protein>
<dbReference type="GO" id="GO:0003729">
    <property type="term" value="F:mRNA binding"/>
    <property type="evidence" value="ECO:0007669"/>
    <property type="project" value="UniProtKB-ARBA"/>
</dbReference>
<dbReference type="PIRSF" id="PIRSF002181">
    <property type="entry name" value="Ribosomal_L13"/>
    <property type="match status" value="1"/>
</dbReference>
<dbReference type="GO" id="GO:0003735">
    <property type="term" value="F:structural constituent of ribosome"/>
    <property type="evidence" value="ECO:0007669"/>
    <property type="project" value="InterPro"/>
</dbReference>
<name>A0A1F2WIH0_9ACTN</name>
<comment type="subunit">
    <text evidence="5">Part of the 50S ribosomal subunit.</text>
</comment>
<sequence length="151" mass="17057">MKTYSVKEADIIRKWYLVDAEDLVVGRLAAELAKILKGKNKPMYSTHLDVGDNVIVINAKKMILTGNKMQNKVHYTHSGYPGGLKETSYEVLMKEKPQMVLEKAVEGMLPKNRLGRAMIKKLHVYAGPNHPHKAQAPEKLIPSFNGYREGR</sequence>
<proteinExistence type="inferred from homology"/>
<dbReference type="CDD" id="cd00392">
    <property type="entry name" value="Ribosomal_L13"/>
    <property type="match status" value="1"/>
</dbReference>
<comment type="similarity">
    <text evidence="1 5">Belongs to the universal ribosomal protein uL13 family.</text>
</comment>
<evidence type="ECO:0000313" key="6">
    <source>
        <dbReference type="EMBL" id="OFW56632.1"/>
    </source>
</evidence>
<dbReference type="PANTHER" id="PTHR11545:SF2">
    <property type="entry name" value="LARGE RIBOSOMAL SUBUNIT PROTEIN UL13M"/>
    <property type="match status" value="1"/>
</dbReference>
<dbReference type="Gene3D" id="3.90.1180.10">
    <property type="entry name" value="Ribosomal protein L13"/>
    <property type="match status" value="1"/>
</dbReference>
<dbReference type="AlphaFoldDB" id="A0A1F2WIH0"/>
<dbReference type="InterPro" id="IPR005822">
    <property type="entry name" value="Ribosomal_uL13"/>
</dbReference>
<evidence type="ECO:0000256" key="5">
    <source>
        <dbReference type="HAMAP-Rule" id="MF_01366"/>
    </source>
</evidence>
<dbReference type="HAMAP" id="MF_01366">
    <property type="entry name" value="Ribosomal_uL13"/>
    <property type="match status" value="1"/>
</dbReference>
<reference evidence="6 7" key="1">
    <citation type="journal article" date="2016" name="Nat. Commun.">
        <title>Thousands of microbial genomes shed light on interconnected biogeochemical processes in an aquifer system.</title>
        <authorList>
            <person name="Anantharaman K."/>
            <person name="Brown C.T."/>
            <person name="Hug L.A."/>
            <person name="Sharon I."/>
            <person name="Castelle C.J."/>
            <person name="Probst A.J."/>
            <person name="Thomas B.C."/>
            <person name="Singh A."/>
            <person name="Wilkins M.J."/>
            <person name="Karaoz U."/>
            <person name="Brodie E.L."/>
            <person name="Williams K.H."/>
            <person name="Hubbard S.S."/>
            <person name="Banfield J.F."/>
        </authorList>
    </citation>
    <scope>NUCLEOTIDE SEQUENCE [LARGE SCALE GENOMIC DNA]</scope>
</reference>
<evidence type="ECO:0000256" key="4">
    <source>
        <dbReference type="ARBA" id="ARBA00035201"/>
    </source>
</evidence>
<dbReference type="NCBIfam" id="TIGR01066">
    <property type="entry name" value="rplM_bact"/>
    <property type="match status" value="1"/>
</dbReference>
<dbReference type="PANTHER" id="PTHR11545">
    <property type="entry name" value="RIBOSOMAL PROTEIN L13"/>
    <property type="match status" value="1"/>
</dbReference>
<keyword evidence="3 5" id="KW-0687">Ribonucleoprotein</keyword>
<keyword evidence="2 5" id="KW-0689">Ribosomal protein</keyword>
<comment type="function">
    <text evidence="5">This protein is one of the early assembly proteins of the 50S ribosomal subunit, although it is not seen to bind rRNA by itself. It is important during the early stages of 50S assembly.</text>
</comment>
<dbReference type="FunFam" id="3.90.1180.10:FF:000001">
    <property type="entry name" value="50S ribosomal protein L13"/>
    <property type="match status" value="1"/>
</dbReference>
<dbReference type="GO" id="GO:0022625">
    <property type="term" value="C:cytosolic large ribosomal subunit"/>
    <property type="evidence" value="ECO:0007669"/>
    <property type="project" value="TreeGrafter"/>
</dbReference>
<comment type="caution">
    <text evidence="6">The sequence shown here is derived from an EMBL/GenBank/DDBJ whole genome shotgun (WGS) entry which is preliminary data.</text>
</comment>
<dbReference type="GO" id="GO:0017148">
    <property type="term" value="P:negative regulation of translation"/>
    <property type="evidence" value="ECO:0007669"/>
    <property type="project" value="TreeGrafter"/>
</dbReference>
<evidence type="ECO:0000256" key="2">
    <source>
        <dbReference type="ARBA" id="ARBA00022980"/>
    </source>
</evidence>
<dbReference type="Pfam" id="PF00572">
    <property type="entry name" value="Ribosomal_L13"/>
    <property type="match status" value="1"/>
</dbReference>
<evidence type="ECO:0000256" key="3">
    <source>
        <dbReference type="ARBA" id="ARBA00023274"/>
    </source>
</evidence>
<dbReference type="InterPro" id="IPR036899">
    <property type="entry name" value="Ribosomal_uL13_sf"/>
</dbReference>
<gene>
    <name evidence="5" type="primary">rplM</name>
    <name evidence="6" type="ORF">A2Y75_08695</name>
</gene>
<evidence type="ECO:0000256" key="1">
    <source>
        <dbReference type="ARBA" id="ARBA00006227"/>
    </source>
</evidence>
<dbReference type="SUPFAM" id="SSF52161">
    <property type="entry name" value="Ribosomal protein L13"/>
    <property type="match status" value="1"/>
</dbReference>
<evidence type="ECO:0000313" key="7">
    <source>
        <dbReference type="Proteomes" id="UP000177876"/>
    </source>
</evidence>
<dbReference type="Proteomes" id="UP000177876">
    <property type="component" value="Unassembled WGS sequence"/>
</dbReference>
<dbReference type="InterPro" id="IPR005823">
    <property type="entry name" value="Ribosomal_uL13_bac-type"/>
</dbReference>
<accession>A0A1F2WIH0</accession>
<dbReference type="STRING" id="1797197.A2Y75_08695"/>
<dbReference type="EMBL" id="MELK01000042">
    <property type="protein sequence ID" value="OFW56632.1"/>
    <property type="molecule type" value="Genomic_DNA"/>
</dbReference>
<organism evidence="6 7">
    <name type="scientific">Candidatus Solincola sediminis</name>
    <dbReference type="NCBI Taxonomy" id="1797199"/>
    <lineage>
        <taxon>Bacteria</taxon>
        <taxon>Bacillati</taxon>
        <taxon>Actinomycetota</taxon>
        <taxon>Candidatus Geothermincolia</taxon>
        <taxon>Candidatus Geothermincolales</taxon>
        <taxon>Candidatus Geothermincolaceae</taxon>
        <taxon>Candidatus Solincola</taxon>
    </lineage>
</organism>
<dbReference type="GO" id="GO:0006412">
    <property type="term" value="P:translation"/>
    <property type="evidence" value="ECO:0007669"/>
    <property type="project" value="UniProtKB-UniRule"/>
</dbReference>